<dbReference type="OrthoDB" id="7476755at2"/>
<proteinExistence type="predicted"/>
<organism evidence="1 2">
    <name type="scientific">Sphingobium cloacae</name>
    <dbReference type="NCBI Taxonomy" id="120107"/>
    <lineage>
        <taxon>Bacteria</taxon>
        <taxon>Pseudomonadati</taxon>
        <taxon>Pseudomonadota</taxon>
        <taxon>Alphaproteobacteria</taxon>
        <taxon>Sphingomonadales</taxon>
        <taxon>Sphingomonadaceae</taxon>
        <taxon>Sphingobium</taxon>
    </lineage>
</organism>
<accession>A0A1E1F1R0</accession>
<evidence type="ECO:0008006" key="3">
    <source>
        <dbReference type="Google" id="ProtNLM"/>
    </source>
</evidence>
<dbReference type="AlphaFoldDB" id="A0A1E1F1R0"/>
<keyword evidence="2" id="KW-1185">Reference proteome</keyword>
<evidence type="ECO:0000313" key="2">
    <source>
        <dbReference type="Proteomes" id="UP000218272"/>
    </source>
</evidence>
<dbReference type="Proteomes" id="UP000218272">
    <property type="component" value="Chromosome SCLO_1"/>
</dbReference>
<gene>
    <name evidence="1" type="ORF">SCLO_1013900</name>
</gene>
<sequence length="125" mass="14394">MLDYTFDPASGRLHMRYTDFWSIHDALRAQTIFQDALRVATGSGAAFTLLDDLREWGPQAQEVVELNKQFVTLCRKAPISRNAMVIPRALLRIQIHRTLDGMENCRVFETFEEADEWLGEVESSF</sequence>
<evidence type="ECO:0000313" key="1">
    <source>
        <dbReference type="EMBL" id="BAV64430.1"/>
    </source>
</evidence>
<name>A0A1E1F1R0_9SPHN</name>
<dbReference type="KEGG" id="sclo:SCLO_1013900"/>
<reference evidence="1 2" key="1">
    <citation type="submission" date="2016-10" db="EMBL/GenBank/DDBJ databases">
        <title>Complete Genome Sequence of the Nonylphenol-Degrading Bacterium Sphingobium cloacae JCM 10874T.</title>
        <authorList>
            <person name="Ootsuka M."/>
            <person name="Nishizawa T."/>
            <person name="Ohta H."/>
        </authorList>
    </citation>
    <scope>NUCLEOTIDE SEQUENCE [LARGE SCALE GENOMIC DNA]</scope>
    <source>
        <strain evidence="1 2">JCM 10874</strain>
    </source>
</reference>
<dbReference type="RefSeq" id="WP_066516188.1">
    <property type="nucleotide sequence ID" value="NZ_AP017655.1"/>
</dbReference>
<protein>
    <recommendedName>
        <fullName evidence="3">STAS/SEC14 domain-containing protein</fullName>
    </recommendedName>
</protein>
<dbReference type="EMBL" id="AP017655">
    <property type="protein sequence ID" value="BAV64430.1"/>
    <property type="molecule type" value="Genomic_DNA"/>
</dbReference>